<feature type="region of interest" description="Disordered" evidence="7">
    <location>
        <begin position="319"/>
        <end position="349"/>
    </location>
</feature>
<evidence type="ECO:0000256" key="5">
    <source>
        <dbReference type="ARBA" id="ARBA00023242"/>
    </source>
</evidence>
<feature type="compositionally biased region" description="Low complexity" evidence="7">
    <location>
        <begin position="278"/>
        <end position="293"/>
    </location>
</feature>
<protein>
    <submittedName>
        <fullName evidence="8">Tpr-like protein</fullName>
    </submittedName>
</protein>
<feature type="region of interest" description="Disordered" evidence="7">
    <location>
        <begin position="239"/>
        <end position="260"/>
    </location>
</feature>
<dbReference type="Pfam" id="PF23240">
    <property type="entry name" value="HAT_PRP39_N"/>
    <property type="match status" value="1"/>
</dbReference>
<feature type="region of interest" description="Disordered" evidence="7">
    <location>
        <begin position="212"/>
        <end position="231"/>
    </location>
</feature>
<evidence type="ECO:0000313" key="9">
    <source>
        <dbReference type="Proteomes" id="UP000596902"/>
    </source>
</evidence>
<dbReference type="FunFam" id="1.25.40.10:FF:000451">
    <property type="entry name" value="mRNA splicing protein (Prp39), putative"/>
    <property type="match status" value="1"/>
</dbReference>
<proteinExistence type="inferred from homology"/>
<evidence type="ECO:0000256" key="7">
    <source>
        <dbReference type="SAM" id="MobiDB-lite"/>
    </source>
</evidence>
<dbReference type="GeneID" id="62205945"/>
<evidence type="ECO:0000256" key="2">
    <source>
        <dbReference type="ARBA" id="ARBA00022664"/>
    </source>
</evidence>
<dbReference type="GO" id="GO:0071004">
    <property type="term" value="C:U2-type prespliceosome"/>
    <property type="evidence" value="ECO:0007669"/>
    <property type="project" value="TreeGrafter"/>
</dbReference>
<evidence type="ECO:0000256" key="3">
    <source>
        <dbReference type="ARBA" id="ARBA00022737"/>
    </source>
</evidence>
<evidence type="ECO:0000256" key="4">
    <source>
        <dbReference type="ARBA" id="ARBA00023187"/>
    </source>
</evidence>
<dbReference type="Gene3D" id="1.25.40.10">
    <property type="entry name" value="Tetratricopeptide repeat domain"/>
    <property type="match status" value="2"/>
</dbReference>
<dbReference type="GO" id="GO:0000395">
    <property type="term" value="P:mRNA 5'-splice site recognition"/>
    <property type="evidence" value="ECO:0007669"/>
    <property type="project" value="TreeGrafter"/>
</dbReference>
<organism evidence="8 9">
    <name type="scientific">Alternaria burnsii</name>
    <dbReference type="NCBI Taxonomy" id="1187904"/>
    <lineage>
        <taxon>Eukaryota</taxon>
        <taxon>Fungi</taxon>
        <taxon>Dikarya</taxon>
        <taxon>Ascomycota</taxon>
        <taxon>Pezizomycotina</taxon>
        <taxon>Dothideomycetes</taxon>
        <taxon>Pleosporomycetidae</taxon>
        <taxon>Pleosporales</taxon>
        <taxon>Pleosporineae</taxon>
        <taxon>Pleosporaceae</taxon>
        <taxon>Alternaria</taxon>
        <taxon>Alternaria sect. Alternaria</taxon>
    </lineage>
</organism>
<comment type="subcellular location">
    <subcellularLocation>
        <location evidence="1">Nucleus</location>
    </subcellularLocation>
</comment>
<gene>
    <name evidence="8" type="ORF">GT037_007720</name>
</gene>
<dbReference type="Pfam" id="PF23241">
    <property type="entry name" value="HAT_PRP39_C"/>
    <property type="match status" value="1"/>
</dbReference>
<dbReference type="SMART" id="SM00386">
    <property type="entry name" value="HAT"/>
    <property type="match status" value="9"/>
</dbReference>
<dbReference type="InterPro" id="IPR059164">
    <property type="entry name" value="HAT_PRP39_C"/>
</dbReference>
<dbReference type="EMBL" id="JAAABM010000011">
    <property type="protein sequence ID" value="KAF7673954.1"/>
    <property type="molecule type" value="Genomic_DNA"/>
</dbReference>
<keyword evidence="3" id="KW-0677">Repeat</keyword>
<keyword evidence="4" id="KW-0508">mRNA splicing</keyword>
<comment type="similarity">
    <text evidence="6">Belongs to the PRP39 family.</text>
</comment>
<evidence type="ECO:0000256" key="1">
    <source>
        <dbReference type="ARBA" id="ARBA00004123"/>
    </source>
</evidence>
<dbReference type="AlphaFoldDB" id="A0A8H7B3K0"/>
<dbReference type="GO" id="GO:0000243">
    <property type="term" value="C:commitment complex"/>
    <property type="evidence" value="ECO:0007669"/>
    <property type="project" value="TreeGrafter"/>
</dbReference>
<feature type="compositionally biased region" description="Polar residues" evidence="7">
    <location>
        <begin position="8"/>
        <end position="18"/>
    </location>
</feature>
<evidence type="ECO:0000256" key="6">
    <source>
        <dbReference type="ARBA" id="ARBA00038019"/>
    </source>
</evidence>
<dbReference type="GO" id="GO:0005685">
    <property type="term" value="C:U1 snRNP"/>
    <property type="evidence" value="ECO:0007669"/>
    <property type="project" value="TreeGrafter"/>
</dbReference>
<comment type="caution">
    <text evidence="8">The sequence shown here is derived from an EMBL/GenBank/DDBJ whole genome shotgun (WGS) entry which is preliminary data.</text>
</comment>
<keyword evidence="5" id="KW-0539">Nucleus</keyword>
<dbReference type="GO" id="GO:0030627">
    <property type="term" value="F:pre-mRNA 5'-splice site binding"/>
    <property type="evidence" value="ECO:0007669"/>
    <property type="project" value="TreeGrafter"/>
</dbReference>
<keyword evidence="9" id="KW-1185">Reference proteome</keyword>
<keyword evidence="2" id="KW-0507">mRNA processing</keyword>
<evidence type="ECO:0000313" key="8">
    <source>
        <dbReference type="EMBL" id="KAF7673954.1"/>
    </source>
</evidence>
<dbReference type="PANTHER" id="PTHR17204">
    <property type="entry name" value="PRE-MRNA PROCESSING PROTEIN PRP39-RELATED"/>
    <property type="match status" value="1"/>
</dbReference>
<feature type="region of interest" description="Disordered" evidence="7">
    <location>
        <begin position="278"/>
        <end position="303"/>
    </location>
</feature>
<name>A0A8H7B3K0_9PLEO</name>
<dbReference type="RefSeq" id="XP_038784268.1">
    <property type="nucleotide sequence ID" value="XM_038932767.1"/>
</dbReference>
<feature type="compositionally biased region" description="Polar residues" evidence="7">
    <location>
        <begin position="246"/>
        <end position="260"/>
    </location>
</feature>
<reference evidence="8" key="2">
    <citation type="submission" date="2020-08" db="EMBL/GenBank/DDBJ databases">
        <title>Draft Genome Sequence of Cumin Blight Pathogen Alternaria burnsii.</title>
        <authorList>
            <person name="Feng Z."/>
        </authorList>
    </citation>
    <scope>NUCLEOTIDE SEQUENCE</scope>
    <source>
        <strain evidence="8">CBS107.38</strain>
    </source>
</reference>
<dbReference type="Proteomes" id="UP000596902">
    <property type="component" value="Unassembled WGS sequence"/>
</dbReference>
<dbReference type="SUPFAM" id="SSF48452">
    <property type="entry name" value="TPR-like"/>
    <property type="match status" value="1"/>
</dbReference>
<dbReference type="InterPro" id="IPR011990">
    <property type="entry name" value="TPR-like_helical_dom_sf"/>
</dbReference>
<accession>A0A8H7B3K0</accession>
<dbReference type="PANTHER" id="PTHR17204:SF5">
    <property type="entry name" value="PRE-MRNA-PROCESSING FACTOR 39"/>
    <property type="match status" value="1"/>
</dbReference>
<reference evidence="8" key="1">
    <citation type="submission" date="2020-01" db="EMBL/GenBank/DDBJ databases">
        <authorList>
            <person name="Feng Z.H.Z."/>
        </authorList>
    </citation>
    <scope>NUCLEOTIDE SEQUENCE</scope>
    <source>
        <strain evidence="8">CBS107.38</strain>
    </source>
</reference>
<dbReference type="FunFam" id="1.25.40.10:FF:000064">
    <property type="entry name" value="Putative pre-mrna-processing factor 39"/>
    <property type="match status" value="1"/>
</dbReference>
<sequence>MASPATVPFTSVDTTTRQPAKDEVESPSISSTNALARYEYEAGHGNATTGTKILMVEWEDDDTTRGVRGDWHISWDGSTRVLPANDQPANDVNRMYFLLPPGVAVPTSVTLTLRPQDASISPVVWHTNPLPALFPPELGASARAAGKKGVLHTIWAKKRLQVLQKEIEAESRNNVEGVGLLMVVQEKEWIESTFGVNAKPAGLSISLGEATLAPMKGPASPRSPGGGRLMDKLAGLRLGTSDKDLTPTSSAPGFSNPLSPESSDIAISSFSVFKGANPSALAAKPPQQPQSQPAAPPRKVAAQAPPQFITEQQGAGMMGSLNALSSPAPVFQSRGSSGPADEDDKDDGLFALPISQPYRPWKALEGIADESSRRELGRNFHGTSRKALNTYTHPSILLRRTPHSFDHETRTATTKSTRDRMLTTGRGSIAQIHYTGEEAAGEINKLLSAVVENEDDFERWEALVTRASDLEGGVTRNSSPSAIELVRNVYDCFLTKFPLFFGYWKKYADLEFSIGGTETAEMVYERGVSCITPSVDLWANYCTFKMDTSHDNDIIRDLFERGAHFVGLDFQSHPFWDKYIEFEERIGEPTNVSKIYSRVLHLPIYQFARYYEKFSVLLNNRPVDELVDPDTLETMKNAVELENQGQPEKPVLEVERQLRTKIHEYYYAEYTKTQQDVTNRWTFEQTIKRAYFHVTELEDAELENWRKYLEYEEKQGDFERTSFLYERCLVACALYDEFWLRYARWMFSQGKEENARIIYMRASCIFVPISAPAIRLNWARFEEKLGRISVARDIYLSMLDEAPEHTETLIALAGVERRHEGNDAAVRLLEEHIGRANNHIGGILSAEQARILWQCKGSVDEARQVFKDKHERFPDSREFWVKYLEFEVAQPSLDQEEAHTRIKAVHELMRTKGRFSPDVSKELSHYYMAYLLDRGGKGAAEEYMQLDKDVNGAKQIEDVAAAPVAPSKPSHRTRF</sequence>
<feature type="region of interest" description="Disordered" evidence="7">
    <location>
        <begin position="1"/>
        <end position="30"/>
    </location>
</feature>
<dbReference type="InterPro" id="IPR003107">
    <property type="entry name" value="HAT"/>
</dbReference>